<evidence type="ECO:0000313" key="2">
    <source>
        <dbReference type="EMBL" id="GBP75059.1"/>
    </source>
</evidence>
<protein>
    <submittedName>
        <fullName evidence="2">Uncharacterized protein</fullName>
    </submittedName>
</protein>
<proteinExistence type="predicted"/>
<organism evidence="2 3">
    <name type="scientific">Eumeta variegata</name>
    <name type="common">Bagworm moth</name>
    <name type="synonym">Eumeta japonica</name>
    <dbReference type="NCBI Taxonomy" id="151549"/>
    <lineage>
        <taxon>Eukaryota</taxon>
        <taxon>Metazoa</taxon>
        <taxon>Ecdysozoa</taxon>
        <taxon>Arthropoda</taxon>
        <taxon>Hexapoda</taxon>
        <taxon>Insecta</taxon>
        <taxon>Pterygota</taxon>
        <taxon>Neoptera</taxon>
        <taxon>Endopterygota</taxon>
        <taxon>Lepidoptera</taxon>
        <taxon>Glossata</taxon>
        <taxon>Ditrysia</taxon>
        <taxon>Tineoidea</taxon>
        <taxon>Psychidae</taxon>
        <taxon>Oiketicinae</taxon>
        <taxon>Eumeta</taxon>
    </lineage>
</organism>
<gene>
    <name evidence="2" type="ORF">EVAR_48739_1</name>
</gene>
<name>A0A4C1YKA4_EUMVA</name>
<feature type="region of interest" description="Disordered" evidence="1">
    <location>
        <begin position="121"/>
        <end position="147"/>
    </location>
</feature>
<comment type="caution">
    <text evidence="2">The sequence shown here is derived from an EMBL/GenBank/DDBJ whole genome shotgun (WGS) entry which is preliminary data.</text>
</comment>
<accession>A0A4C1YKA4</accession>
<evidence type="ECO:0000313" key="3">
    <source>
        <dbReference type="Proteomes" id="UP000299102"/>
    </source>
</evidence>
<keyword evidence="3" id="KW-1185">Reference proteome</keyword>
<sequence>MVLIVDENPAEHVAERKSAGALSREGWRGTSGGAADGCRALEEASKEDRRPPEMKCKNCTAGECCGRQCIRHSDILDRCIHAGGGGRIVWLYGPKIRHPPRERVNTPPINRATLRVRPVRVQRPTGKQQGKKQPAAGEAQFNNDDGVSIRTHSSGGAIVLHNNGKMYCVTICEGMKGMTGTNPVTVKATIQSGSGGVSAELASSLRRGRLARNSVRYNTIANARECIYALCASVHRHALYDWSESTEGSRGLH</sequence>
<dbReference type="Proteomes" id="UP000299102">
    <property type="component" value="Unassembled WGS sequence"/>
</dbReference>
<reference evidence="2 3" key="1">
    <citation type="journal article" date="2019" name="Commun. Biol.">
        <title>The bagworm genome reveals a unique fibroin gene that provides high tensile strength.</title>
        <authorList>
            <person name="Kono N."/>
            <person name="Nakamura H."/>
            <person name="Ohtoshi R."/>
            <person name="Tomita M."/>
            <person name="Numata K."/>
            <person name="Arakawa K."/>
        </authorList>
    </citation>
    <scope>NUCLEOTIDE SEQUENCE [LARGE SCALE GENOMIC DNA]</scope>
</reference>
<evidence type="ECO:0000256" key="1">
    <source>
        <dbReference type="SAM" id="MobiDB-lite"/>
    </source>
</evidence>
<dbReference type="EMBL" id="BGZK01001234">
    <property type="protein sequence ID" value="GBP75059.1"/>
    <property type="molecule type" value="Genomic_DNA"/>
</dbReference>
<dbReference type="AlphaFoldDB" id="A0A4C1YKA4"/>